<dbReference type="NCBIfam" id="TIGR01550">
    <property type="entry name" value="DOC_P1"/>
    <property type="match status" value="1"/>
</dbReference>
<dbReference type="GO" id="GO:0016301">
    <property type="term" value="F:kinase activity"/>
    <property type="evidence" value="ECO:0007669"/>
    <property type="project" value="InterPro"/>
</dbReference>
<dbReference type="PROSITE" id="PS51459">
    <property type="entry name" value="FIDO"/>
    <property type="match status" value="1"/>
</dbReference>
<organism evidence="2 3">
    <name type="scientific">Loigolactobacillus coryniformis</name>
    <dbReference type="NCBI Taxonomy" id="1610"/>
    <lineage>
        <taxon>Bacteria</taxon>
        <taxon>Bacillati</taxon>
        <taxon>Bacillota</taxon>
        <taxon>Bacilli</taxon>
        <taxon>Lactobacillales</taxon>
        <taxon>Lactobacillaceae</taxon>
        <taxon>Loigolactobacillus</taxon>
    </lineage>
</organism>
<dbReference type="InterPro" id="IPR003812">
    <property type="entry name" value="Fido"/>
</dbReference>
<sequence length="133" mass="15109">MNYLSKNDLIEINRYAVQMTGGTTFGVQSIEALEVIIQQPSQIVFGHELYPTIWLKAAFILQKITKKHVFIDGNKRTALFAALKFLNDNHYVIKDINVINNSGDFILAITNSPDNESTMQEIAQWLAITHKRS</sequence>
<dbReference type="AlphaFoldDB" id="A0A5B8TPP8"/>
<accession>A0A5B8TPP8</accession>
<dbReference type="PANTHER" id="PTHR39426">
    <property type="entry name" value="HOMOLOGY TO DEATH-ON-CURING PROTEIN OF PHAGE P1"/>
    <property type="match status" value="1"/>
</dbReference>
<dbReference type="InterPro" id="IPR006440">
    <property type="entry name" value="Doc"/>
</dbReference>
<dbReference type="InterPro" id="IPR053737">
    <property type="entry name" value="Type_II_TA_Toxin"/>
</dbReference>
<evidence type="ECO:0000313" key="2">
    <source>
        <dbReference type="EMBL" id="QEA54449.1"/>
    </source>
</evidence>
<gene>
    <name evidence="2" type="ORF">FGL77_07645</name>
</gene>
<feature type="domain" description="Fido" evidence="1">
    <location>
        <begin position="4"/>
        <end position="128"/>
    </location>
</feature>
<name>A0A5B8TPP8_9LACO</name>
<reference evidence="2 3" key="1">
    <citation type="submission" date="2019-06" db="EMBL/GenBank/DDBJ databases">
        <title>Genome analyses of bacteria isolated from kimchi.</title>
        <authorList>
            <person name="Lee S."/>
            <person name="Ahn S."/>
            <person name="Roh S."/>
        </authorList>
    </citation>
    <scope>NUCLEOTIDE SEQUENCE [LARGE SCALE GENOMIC DNA]</scope>
    <source>
        <strain evidence="2 3">CBA3616</strain>
    </source>
</reference>
<dbReference type="PANTHER" id="PTHR39426:SF1">
    <property type="entry name" value="HOMOLOGY TO DEATH-ON-CURING PROTEIN OF PHAGE P1"/>
    <property type="match status" value="1"/>
</dbReference>
<proteinExistence type="predicted"/>
<dbReference type="InterPro" id="IPR036597">
    <property type="entry name" value="Fido-like_dom_sf"/>
</dbReference>
<protein>
    <submittedName>
        <fullName evidence="2">Type II toxin-antitoxin system death-on-curing family toxin</fullName>
    </submittedName>
</protein>
<dbReference type="SUPFAM" id="SSF140931">
    <property type="entry name" value="Fic-like"/>
    <property type="match status" value="1"/>
</dbReference>
<dbReference type="Proteomes" id="UP000321772">
    <property type="component" value="Chromosome"/>
</dbReference>
<dbReference type="Pfam" id="PF02661">
    <property type="entry name" value="Fic"/>
    <property type="match status" value="1"/>
</dbReference>
<evidence type="ECO:0000313" key="3">
    <source>
        <dbReference type="Proteomes" id="UP000321772"/>
    </source>
</evidence>
<dbReference type="Gene3D" id="1.20.120.1870">
    <property type="entry name" value="Fic/DOC protein, Fido domain"/>
    <property type="match status" value="1"/>
</dbReference>
<evidence type="ECO:0000259" key="1">
    <source>
        <dbReference type="PROSITE" id="PS51459"/>
    </source>
</evidence>
<dbReference type="EMBL" id="CP042392">
    <property type="protein sequence ID" value="QEA54449.1"/>
    <property type="molecule type" value="Genomic_DNA"/>
</dbReference>